<dbReference type="RefSeq" id="WP_045362956.1">
    <property type="nucleotide sequence ID" value="NZ_AP018150.1"/>
</dbReference>
<keyword evidence="9" id="KW-1185">Reference proteome</keyword>
<keyword evidence="5" id="KW-1133">Transmembrane helix</keyword>
<keyword evidence="7" id="KW-0653">Protein transport</keyword>
<reference evidence="8 9" key="1">
    <citation type="journal article" date="2018" name="Microbes Environ.">
        <title>Comparative Genomic Insights into Endofungal Lifestyles of Two Bacterial Endosymbionts, Mycoavidus cysteinexigens and Burkholderia rhizoxinica.</title>
        <authorList>
            <person name="Sharmin D."/>
            <person name="Guo Y."/>
            <person name="Nishizawa T."/>
            <person name="Ohshima S."/>
            <person name="Sato Y."/>
            <person name="Takashima Y."/>
            <person name="Narisawa K."/>
            <person name="Ohta H."/>
        </authorList>
    </citation>
    <scope>NUCLEOTIDE SEQUENCE [LARGE SCALE GENOMIC DNA]</scope>
    <source>
        <strain evidence="8 9">B1-EB</strain>
    </source>
</reference>
<evidence type="ECO:0000256" key="1">
    <source>
        <dbReference type="ARBA" id="ARBA00004162"/>
    </source>
</evidence>
<dbReference type="PANTHER" id="PTHR30558:SF7">
    <property type="entry name" value="TOL-PAL SYSTEM PROTEIN TOLR"/>
    <property type="match status" value="1"/>
</dbReference>
<evidence type="ECO:0000256" key="2">
    <source>
        <dbReference type="ARBA" id="ARBA00005811"/>
    </source>
</evidence>
<proteinExistence type="inferred from homology"/>
<dbReference type="GO" id="GO:0015031">
    <property type="term" value="P:protein transport"/>
    <property type="evidence" value="ECO:0007669"/>
    <property type="project" value="UniProtKB-KW"/>
</dbReference>
<accession>A0A2Z6ETX3</accession>
<evidence type="ECO:0000256" key="7">
    <source>
        <dbReference type="RuleBase" id="RU003879"/>
    </source>
</evidence>
<comment type="subcellular location">
    <subcellularLocation>
        <location evidence="1">Cell membrane</location>
        <topology evidence="1">Single-pass membrane protein</topology>
    </subcellularLocation>
    <subcellularLocation>
        <location evidence="7">Cell membrane</location>
        <topology evidence="7">Single-pass type II membrane protein</topology>
    </subcellularLocation>
</comment>
<evidence type="ECO:0000256" key="5">
    <source>
        <dbReference type="ARBA" id="ARBA00022989"/>
    </source>
</evidence>
<dbReference type="Gene3D" id="3.30.420.270">
    <property type="match status" value="1"/>
</dbReference>
<sequence>MASNPFINDNEETLMSEINMTPLVDVMLVLLMIFLVTLPVMHHAIKLDLPQASNPKTEIKPTQIKLTLQADGVVLLDQQAVDDATLRAHFLAAAKVEPQPEVHLYADRAVRYEHIARVMSAAQSGGLAKIGFITQPDKPAS</sequence>
<evidence type="ECO:0000256" key="4">
    <source>
        <dbReference type="ARBA" id="ARBA00022692"/>
    </source>
</evidence>
<dbReference type="GO" id="GO:0005886">
    <property type="term" value="C:plasma membrane"/>
    <property type="evidence" value="ECO:0007669"/>
    <property type="project" value="UniProtKB-SubCell"/>
</dbReference>
<comment type="similarity">
    <text evidence="2 7">Belongs to the ExbD/TolR family.</text>
</comment>
<dbReference type="EMBL" id="AP018150">
    <property type="protein sequence ID" value="BBE08842.1"/>
    <property type="molecule type" value="Genomic_DNA"/>
</dbReference>
<keyword evidence="7" id="KW-0813">Transport</keyword>
<dbReference type="GO" id="GO:0022857">
    <property type="term" value="F:transmembrane transporter activity"/>
    <property type="evidence" value="ECO:0007669"/>
    <property type="project" value="InterPro"/>
</dbReference>
<protein>
    <submittedName>
        <fullName evidence="8">Biopolymer transport protein</fullName>
    </submittedName>
</protein>
<evidence type="ECO:0000256" key="6">
    <source>
        <dbReference type="ARBA" id="ARBA00023136"/>
    </source>
</evidence>
<keyword evidence="3" id="KW-1003">Cell membrane</keyword>
<evidence type="ECO:0000313" key="8">
    <source>
        <dbReference type="EMBL" id="BBE08842.1"/>
    </source>
</evidence>
<keyword evidence="6" id="KW-0472">Membrane</keyword>
<dbReference type="KEGG" id="mcys:MCB1EB_0681"/>
<dbReference type="AlphaFoldDB" id="A0A2Z6ETX3"/>
<name>A0A2Z6ETX3_9BURK</name>
<dbReference type="PANTHER" id="PTHR30558">
    <property type="entry name" value="EXBD MEMBRANE COMPONENT OF PMF-DRIVEN MACROMOLECULE IMPORT SYSTEM"/>
    <property type="match status" value="1"/>
</dbReference>
<evidence type="ECO:0000256" key="3">
    <source>
        <dbReference type="ARBA" id="ARBA00022475"/>
    </source>
</evidence>
<evidence type="ECO:0000313" key="9">
    <source>
        <dbReference type="Proteomes" id="UP000282597"/>
    </source>
</evidence>
<dbReference type="Pfam" id="PF02472">
    <property type="entry name" value="ExbD"/>
    <property type="match status" value="1"/>
</dbReference>
<dbReference type="InterPro" id="IPR003400">
    <property type="entry name" value="ExbD"/>
</dbReference>
<organism evidence="8 9">
    <name type="scientific">Mycoavidus cysteinexigens</name>
    <dbReference type="NCBI Taxonomy" id="1553431"/>
    <lineage>
        <taxon>Bacteria</taxon>
        <taxon>Pseudomonadati</taxon>
        <taxon>Pseudomonadota</taxon>
        <taxon>Betaproteobacteria</taxon>
        <taxon>Burkholderiales</taxon>
        <taxon>Burkholderiaceae</taxon>
        <taxon>Mycoavidus</taxon>
    </lineage>
</organism>
<gene>
    <name evidence="8" type="ORF">MCB1EB_0681</name>
</gene>
<keyword evidence="4 7" id="KW-0812">Transmembrane</keyword>
<dbReference type="Proteomes" id="UP000282597">
    <property type="component" value="Chromosome"/>
</dbReference>